<dbReference type="OrthoDB" id="2596535at2759"/>
<dbReference type="RefSeq" id="XP_021869441.1">
    <property type="nucleotide sequence ID" value="XM_022018482.1"/>
</dbReference>
<keyword evidence="1" id="KW-0819">tRNA processing</keyword>
<name>A0A1Y1UB41_9TREE</name>
<dbReference type="AlphaFoldDB" id="A0A1Y1UB41"/>
<feature type="region of interest" description="Disordered" evidence="5">
    <location>
        <begin position="41"/>
        <end position="68"/>
    </location>
</feature>
<evidence type="ECO:0008006" key="8">
    <source>
        <dbReference type="Google" id="ProtNLM"/>
    </source>
</evidence>
<protein>
    <recommendedName>
        <fullName evidence="8">RNAse P Rpr2/Rpp21/SNM1 subunit domain-domain-containing protein</fullName>
    </recommendedName>
</protein>
<dbReference type="Gene3D" id="6.20.50.20">
    <property type="match status" value="1"/>
</dbReference>
<evidence type="ECO:0000256" key="5">
    <source>
        <dbReference type="SAM" id="MobiDB-lite"/>
    </source>
</evidence>
<comment type="similarity">
    <text evidence="4">Belongs to the eukaryotic/archaeal RNase P protein component 4 family.</text>
</comment>
<gene>
    <name evidence="6" type="ORF">BD324DRAFT_652390</name>
</gene>
<proteinExistence type="inferred from homology"/>
<dbReference type="InParanoid" id="A0A1Y1UB41"/>
<keyword evidence="2" id="KW-0479">Metal-binding</keyword>
<sequence>MGAKAKKDGGSGVRDNIPPIVQKDLLQRVNFSHQASIYLQNLSESSRQHERSKQTGSNHRKAPRTATSGFASLARSQMRNVKKISEHNTLKLDVTAKRAVCSECNAVLVPGLTSRIRNRPNRNHINVVNQTCLQCENVTKRPCPPVSEAGTSMDGPSRKCRRIKAASRNKTAFFDREGPAGHTLWLGVDKVHGWGQTTIGSDTEASIANTS</sequence>
<evidence type="ECO:0000256" key="3">
    <source>
        <dbReference type="ARBA" id="ARBA00022833"/>
    </source>
</evidence>
<evidence type="ECO:0000256" key="2">
    <source>
        <dbReference type="ARBA" id="ARBA00022723"/>
    </source>
</evidence>
<dbReference type="Proteomes" id="UP000193218">
    <property type="component" value="Unassembled WGS sequence"/>
</dbReference>
<dbReference type="EMBL" id="NBSH01000011">
    <property type="protein sequence ID" value="ORX35251.1"/>
    <property type="molecule type" value="Genomic_DNA"/>
</dbReference>
<dbReference type="STRING" id="4999.A0A1Y1UB41"/>
<dbReference type="PANTHER" id="PTHR14742:SF0">
    <property type="entry name" value="RIBONUCLEASE P PROTEIN SUBUNIT P21"/>
    <property type="match status" value="1"/>
</dbReference>
<dbReference type="GeneID" id="33560291"/>
<accession>A0A1Y1UB41</accession>
<dbReference type="GO" id="GO:0008033">
    <property type="term" value="P:tRNA processing"/>
    <property type="evidence" value="ECO:0007669"/>
    <property type="project" value="UniProtKB-KW"/>
</dbReference>
<dbReference type="PANTHER" id="PTHR14742">
    <property type="entry name" value="RIBONUCLEASE P SUBUNIT P21"/>
    <property type="match status" value="1"/>
</dbReference>
<keyword evidence="7" id="KW-1185">Reference proteome</keyword>
<dbReference type="GO" id="GO:0005655">
    <property type="term" value="C:nucleolar ribonuclease P complex"/>
    <property type="evidence" value="ECO:0007669"/>
    <property type="project" value="TreeGrafter"/>
</dbReference>
<dbReference type="Pfam" id="PF04032">
    <property type="entry name" value="Rpr2"/>
    <property type="match status" value="1"/>
</dbReference>
<evidence type="ECO:0000313" key="6">
    <source>
        <dbReference type="EMBL" id="ORX35251.1"/>
    </source>
</evidence>
<keyword evidence="3" id="KW-0862">Zinc</keyword>
<organism evidence="6 7">
    <name type="scientific">Kockovaella imperatae</name>
    <dbReference type="NCBI Taxonomy" id="4999"/>
    <lineage>
        <taxon>Eukaryota</taxon>
        <taxon>Fungi</taxon>
        <taxon>Dikarya</taxon>
        <taxon>Basidiomycota</taxon>
        <taxon>Agaricomycotina</taxon>
        <taxon>Tremellomycetes</taxon>
        <taxon>Tremellales</taxon>
        <taxon>Cuniculitremaceae</taxon>
        <taxon>Kockovaella</taxon>
    </lineage>
</organism>
<dbReference type="InterPro" id="IPR007175">
    <property type="entry name" value="Rpr2/Snm1/Rpp21"/>
</dbReference>
<dbReference type="GO" id="GO:0046872">
    <property type="term" value="F:metal ion binding"/>
    <property type="evidence" value="ECO:0007669"/>
    <property type="project" value="UniProtKB-KW"/>
</dbReference>
<comment type="caution">
    <text evidence="6">The sequence shown here is derived from an EMBL/GenBank/DDBJ whole genome shotgun (WGS) entry which is preliminary data.</text>
</comment>
<reference evidence="6 7" key="1">
    <citation type="submission" date="2017-03" db="EMBL/GenBank/DDBJ databases">
        <title>Widespread Adenine N6-methylation of Active Genes in Fungi.</title>
        <authorList>
            <consortium name="DOE Joint Genome Institute"/>
            <person name="Mondo S.J."/>
            <person name="Dannebaum R.O."/>
            <person name="Kuo R.C."/>
            <person name="Louie K.B."/>
            <person name="Bewick A.J."/>
            <person name="Labutti K."/>
            <person name="Haridas S."/>
            <person name="Kuo A."/>
            <person name="Salamov A."/>
            <person name="Ahrendt S.R."/>
            <person name="Lau R."/>
            <person name="Bowen B.P."/>
            <person name="Lipzen A."/>
            <person name="Sullivan W."/>
            <person name="Andreopoulos W.B."/>
            <person name="Clum A."/>
            <person name="Lindquist E."/>
            <person name="Daum C."/>
            <person name="Northen T.R."/>
            <person name="Ramamoorthy G."/>
            <person name="Schmitz R.J."/>
            <person name="Gryganskyi A."/>
            <person name="Culley D."/>
            <person name="Magnuson J."/>
            <person name="James T.Y."/>
            <person name="O'Malley M.A."/>
            <person name="Stajich J.E."/>
            <person name="Spatafora J.W."/>
            <person name="Visel A."/>
            <person name="Grigoriev I.V."/>
        </authorList>
    </citation>
    <scope>NUCLEOTIDE SEQUENCE [LARGE SCALE GENOMIC DNA]</scope>
    <source>
        <strain evidence="6 7">NRRL Y-17943</strain>
    </source>
</reference>
<evidence type="ECO:0000256" key="1">
    <source>
        <dbReference type="ARBA" id="ARBA00022694"/>
    </source>
</evidence>
<evidence type="ECO:0000256" key="4">
    <source>
        <dbReference type="ARBA" id="ARBA00038402"/>
    </source>
</evidence>
<evidence type="ECO:0000313" key="7">
    <source>
        <dbReference type="Proteomes" id="UP000193218"/>
    </source>
</evidence>